<accession>A0A6I1MR17</accession>
<name>A0A6I1MR17_9CLOT</name>
<reference evidence="2 3" key="1">
    <citation type="submission" date="2019-10" db="EMBL/GenBank/DDBJ databases">
        <title>The Genome Sequence of Clostridium tarantellae Isolated from Fish Brain.</title>
        <authorList>
            <person name="Bano L."/>
            <person name="Kiel M."/>
            <person name="Sales G."/>
            <person name="Doxey A.C."/>
            <person name="Mansfield M.J."/>
            <person name="Schiavone M."/>
            <person name="Rossetto O."/>
            <person name="Pirazzini M."/>
            <person name="Dobrindt U."/>
            <person name="Montecucco C."/>
        </authorList>
    </citation>
    <scope>NUCLEOTIDE SEQUENCE [LARGE SCALE GENOMIC DNA]</scope>
    <source>
        <strain evidence="2 3">DSM 3997</strain>
    </source>
</reference>
<comment type="caution">
    <text evidence="2">The sequence shown here is derived from an EMBL/GenBank/DDBJ whole genome shotgun (WGS) entry which is preliminary data.</text>
</comment>
<dbReference type="Pfam" id="PF16107">
    <property type="entry name" value="DUF4825"/>
    <property type="match status" value="1"/>
</dbReference>
<dbReference type="OrthoDB" id="9762883at2"/>
<feature type="domain" description="DUF4825" evidence="1">
    <location>
        <begin position="44"/>
        <end position="136"/>
    </location>
</feature>
<evidence type="ECO:0000259" key="1">
    <source>
        <dbReference type="Pfam" id="PF16107"/>
    </source>
</evidence>
<dbReference type="EMBL" id="WHJC01000522">
    <property type="protein sequence ID" value="MPQ45233.1"/>
    <property type="molecule type" value="Genomic_DNA"/>
</dbReference>
<gene>
    <name evidence="2" type="ORF">GBZ86_16070</name>
</gene>
<dbReference type="PROSITE" id="PS51257">
    <property type="entry name" value="PROKAR_LIPOPROTEIN"/>
    <property type="match status" value="1"/>
</dbReference>
<dbReference type="RefSeq" id="WP_152892339.1">
    <property type="nucleotide sequence ID" value="NZ_WHJC01000522.1"/>
</dbReference>
<evidence type="ECO:0000313" key="2">
    <source>
        <dbReference type="EMBL" id="MPQ45233.1"/>
    </source>
</evidence>
<keyword evidence="3" id="KW-1185">Reference proteome</keyword>
<proteinExistence type="predicted"/>
<dbReference type="Proteomes" id="UP000430345">
    <property type="component" value="Unassembled WGS sequence"/>
</dbReference>
<dbReference type="AlphaFoldDB" id="A0A6I1MR17"/>
<sequence>MKLIRVKLIVPLIIFLLSFSIISCEKQIKPNKNINESNINIKNLLEYKDCNIGDNSAVGNIILNLPANLYSDGFKLQTDYEPYELTINYKDFNDVQIKFQDNSSVTLPFEDVIKKNALIIFSLVKNCHIINFKFPKGITITYKKDELLDAHKEYYGDNFEKIISDTESLKSFIELPIK</sequence>
<dbReference type="InterPro" id="IPR032250">
    <property type="entry name" value="DUF4825"/>
</dbReference>
<protein>
    <submittedName>
        <fullName evidence="2">DUF4825 domain-containing protein</fullName>
    </submittedName>
</protein>
<organism evidence="2 3">
    <name type="scientific">Clostridium tarantellae</name>
    <dbReference type="NCBI Taxonomy" id="39493"/>
    <lineage>
        <taxon>Bacteria</taxon>
        <taxon>Bacillati</taxon>
        <taxon>Bacillota</taxon>
        <taxon>Clostridia</taxon>
        <taxon>Eubacteriales</taxon>
        <taxon>Clostridiaceae</taxon>
        <taxon>Clostridium</taxon>
    </lineage>
</organism>
<evidence type="ECO:0000313" key="3">
    <source>
        <dbReference type="Proteomes" id="UP000430345"/>
    </source>
</evidence>